<protein>
    <recommendedName>
        <fullName evidence="3">histidine kinase</fullName>
        <ecNumber evidence="3">2.7.13.3</ecNumber>
    </recommendedName>
</protein>
<dbReference type="GO" id="GO:0005886">
    <property type="term" value="C:plasma membrane"/>
    <property type="evidence" value="ECO:0007669"/>
    <property type="project" value="UniProtKB-SubCell"/>
</dbReference>
<evidence type="ECO:0000256" key="8">
    <source>
        <dbReference type="ARBA" id="ARBA00022989"/>
    </source>
</evidence>
<dbReference type="CDD" id="cd06225">
    <property type="entry name" value="HAMP"/>
    <property type="match status" value="1"/>
</dbReference>
<evidence type="ECO:0000256" key="3">
    <source>
        <dbReference type="ARBA" id="ARBA00012438"/>
    </source>
</evidence>
<name>A0A2T0Q1W9_9ACTN</name>
<dbReference type="InterPro" id="IPR005467">
    <property type="entry name" value="His_kinase_dom"/>
</dbReference>
<dbReference type="InterPro" id="IPR004358">
    <property type="entry name" value="Sig_transdc_His_kin-like_C"/>
</dbReference>
<keyword evidence="9" id="KW-0902">Two-component regulatory system</keyword>
<dbReference type="Gene3D" id="6.10.340.10">
    <property type="match status" value="1"/>
</dbReference>
<dbReference type="RefSeq" id="WP_211302933.1">
    <property type="nucleotide sequence ID" value="NZ_PVZC01000005.1"/>
</dbReference>
<evidence type="ECO:0000259" key="13">
    <source>
        <dbReference type="PROSITE" id="PS50885"/>
    </source>
</evidence>
<evidence type="ECO:0000313" key="14">
    <source>
        <dbReference type="EMBL" id="PRX97795.1"/>
    </source>
</evidence>
<keyword evidence="4" id="KW-0597">Phosphoprotein</keyword>
<dbReference type="Proteomes" id="UP000237846">
    <property type="component" value="Unassembled WGS sequence"/>
</dbReference>
<feature type="transmembrane region" description="Helical" evidence="11">
    <location>
        <begin position="101"/>
        <end position="124"/>
    </location>
</feature>
<dbReference type="InterPro" id="IPR036097">
    <property type="entry name" value="HisK_dim/P_sf"/>
</dbReference>
<dbReference type="InterPro" id="IPR003661">
    <property type="entry name" value="HisK_dim/P_dom"/>
</dbReference>
<feature type="domain" description="Histidine kinase" evidence="12">
    <location>
        <begin position="186"/>
        <end position="400"/>
    </location>
</feature>
<organism evidence="14 15">
    <name type="scientific">Allonocardiopsis opalescens</name>
    <dbReference type="NCBI Taxonomy" id="1144618"/>
    <lineage>
        <taxon>Bacteria</taxon>
        <taxon>Bacillati</taxon>
        <taxon>Actinomycetota</taxon>
        <taxon>Actinomycetes</taxon>
        <taxon>Streptosporangiales</taxon>
        <taxon>Allonocardiopsis</taxon>
    </lineage>
</organism>
<feature type="transmembrane region" description="Helical" evidence="11">
    <location>
        <begin position="21"/>
        <end position="40"/>
    </location>
</feature>
<dbReference type="PANTHER" id="PTHR45436">
    <property type="entry name" value="SENSOR HISTIDINE KINASE YKOH"/>
    <property type="match status" value="1"/>
</dbReference>
<dbReference type="SMART" id="SM00387">
    <property type="entry name" value="HATPase_c"/>
    <property type="match status" value="1"/>
</dbReference>
<dbReference type="CDD" id="cd00075">
    <property type="entry name" value="HATPase"/>
    <property type="match status" value="1"/>
</dbReference>
<dbReference type="EC" id="2.7.13.3" evidence="3"/>
<dbReference type="Pfam" id="PF02518">
    <property type="entry name" value="HATPase_c"/>
    <property type="match status" value="1"/>
</dbReference>
<dbReference type="PRINTS" id="PR00344">
    <property type="entry name" value="BCTRLSENSOR"/>
</dbReference>
<dbReference type="SMART" id="SM00304">
    <property type="entry name" value="HAMP"/>
    <property type="match status" value="1"/>
</dbReference>
<reference evidence="14 15" key="1">
    <citation type="submission" date="2018-03" db="EMBL/GenBank/DDBJ databases">
        <title>Genomic Encyclopedia of Archaeal and Bacterial Type Strains, Phase II (KMG-II): from individual species to whole genera.</title>
        <authorList>
            <person name="Goeker M."/>
        </authorList>
    </citation>
    <scope>NUCLEOTIDE SEQUENCE [LARGE SCALE GENOMIC DNA]</scope>
    <source>
        <strain evidence="14 15">DSM 45601</strain>
    </source>
</reference>
<evidence type="ECO:0000256" key="1">
    <source>
        <dbReference type="ARBA" id="ARBA00000085"/>
    </source>
</evidence>
<evidence type="ECO:0000256" key="10">
    <source>
        <dbReference type="ARBA" id="ARBA00023136"/>
    </source>
</evidence>
<proteinExistence type="predicted"/>
<evidence type="ECO:0000256" key="11">
    <source>
        <dbReference type="SAM" id="Phobius"/>
    </source>
</evidence>
<gene>
    <name evidence="14" type="ORF">CLV72_105145</name>
</gene>
<dbReference type="GO" id="GO:0000155">
    <property type="term" value="F:phosphorelay sensor kinase activity"/>
    <property type="evidence" value="ECO:0007669"/>
    <property type="project" value="InterPro"/>
</dbReference>
<evidence type="ECO:0000313" key="15">
    <source>
        <dbReference type="Proteomes" id="UP000237846"/>
    </source>
</evidence>
<dbReference type="Gene3D" id="1.10.287.130">
    <property type="match status" value="1"/>
</dbReference>
<dbReference type="SUPFAM" id="SSF55874">
    <property type="entry name" value="ATPase domain of HSP90 chaperone/DNA topoisomerase II/histidine kinase"/>
    <property type="match status" value="1"/>
</dbReference>
<dbReference type="Gene3D" id="3.30.565.10">
    <property type="entry name" value="Histidine kinase-like ATPase, C-terminal domain"/>
    <property type="match status" value="1"/>
</dbReference>
<dbReference type="Pfam" id="PF00512">
    <property type="entry name" value="HisKA"/>
    <property type="match status" value="1"/>
</dbReference>
<keyword evidence="5" id="KW-0808">Transferase</keyword>
<keyword evidence="10 11" id="KW-0472">Membrane</keyword>
<feature type="domain" description="HAMP" evidence="13">
    <location>
        <begin position="125"/>
        <end position="178"/>
    </location>
</feature>
<evidence type="ECO:0000256" key="6">
    <source>
        <dbReference type="ARBA" id="ARBA00022692"/>
    </source>
</evidence>
<comment type="caution">
    <text evidence="14">The sequence shown here is derived from an EMBL/GenBank/DDBJ whole genome shotgun (WGS) entry which is preliminary data.</text>
</comment>
<dbReference type="InterPro" id="IPR003594">
    <property type="entry name" value="HATPase_dom"/>
</dbReference>
<dbReference type="AlphaFoldDB" id="A0A2T0Q1W9"/>
<dbReference type="InterPro" id="IPR003660">
    <property type="entry name" value="HAMP_dom"/>
</dbReference>
<dbReference type="PROSITE" id="PS50109">
    <property type="entry name" value="HIS_KIN"/>
    <property type="match status" value="1"/>
</dbReference>
<dbReference type="SUPFAM" id="SSF47384">
    <property type="entry name" value="Homodimeric domain of signal transducing histidine kinase"/>
    <property type="match status" value="1"/>
</dbReference>
<evidence type="ECO:0000256" key="4">
    <source>
        <dbReference type="ARBA" id="ARBA00022553"/>
    </source>
</evidence>
<sequence>MAERARRRPALGVRARLTLTYASLTVLTGLAMLAAVYVFMRYVPTYAIEASVGATGTAEFQRAPASPLPAPSGSARPFQPTETVPALSLQIASADDVLNTLLLFSALALVLIGALGAWISWVAAGRMLRPLRRIHETAVLAGAGRLDQRVRLRGPDDEFAQLAASFDTMLDRLSGSLHAHQRFAANASHELRTPLATTKAMLDVARADPGGQDVAALTERLLETNQRSIETVDALLDLAEIGQSPLDPGPVDLAGPVREALAEVGPEAAEAKVRIESAAGTALVAGEAVLLRRMATNLLLNAVRHNRPGGRVELSCGPAEAGGAVLTVVNTGPVVPPEKLALLAEPFFRAGGRASAPGGRGHGLGLALVQSIVAAHGGSLRLAGRPEGGLAVTVALPPEPGPGSGGPRPG</sequence>
<comment type="subcellular location">
    <subcellularLocation>
        <location evidence="2">Cell membrane</location>
    </subcellularLocation>
</comment>
<keyword evidence="15" id="KW-1185">Reference proteome</keyword>
<evidence type="ECO:0000259" key="12">
    <source>
        <dbReference type="PROSITE" id="PS50109"/>
    </source>
</evidence>
<dbReference type="InterPro" id="IPR036890">
    <property type="entry name" value="HATPase_C_sf"/>
</dbReference>
<dbReference type="EMBL" id="PVZC01000005">
    <property type="protein sequence ID" value="PRX97795.1"/>
    <property type="molecule type" value="Genomic_DNA"/>
</dbReference>
<evidence type="ECO:0000256" key="2">
    <source>
        <dbReference type="ARBA" id="ARBA00004236"/>
    </source>
</evidence>
<dbReference type="Pfam" id="PF00672">
    <property type="entry name" value="HAMP"/>
    <property type="match status" value="1"/>
</dbReference>
<comment type="catalytic activity">
    <reaction evidence="1">
        <text>ATP + protein L-histidine = ADP + protein N-phospho-L-histidine.</text>
        <dbReference type="EC" id="2.7.13.3"/>
    </reaction>
</comment>
<dbReference type="PANTHER" id="PTHR45436:SF5">
    <property type="entry name" value="SENSOR HISTIDINE KINASE TRCS"/>
    <property type="match status" value="1"/>
</dbReference>
<dbReference type="InterPro" id="IPR050428">
    <property type="entry name" value="TCS_sensor_his_kinase"/>
</dbReference>
<keyword evidence="6 11" id="KW-0812">Transmembrane</keyword>
<evidence type="ECO:0000256" key="5">
    <source>
        <dbReference type="ARBA" id="ARBA00022679"/>
    </source>
</evidence>
<accession>A0A2T0Q1W9</accession>
<keyword evidence="8 11" id="KW-1133">Transmembrane helix</keyword>
<dbReference type="SMART" id="SM00388">
    <property type="entry name" value="HisKA"/>
    <property type="match status" value="1"/>
</dbReference>
<dbReference type="SUPFAM" id="SSF158472">
    <property type="entry name" value="HAMP domain-like"/>
    <property type="match status" value="1"/>
</dbReference>
<dbReference type="CDD" id="cd00082">
    <property type="entry name" value="HisKA"/>
    <property type="match status" value="1"/>
</dbReference>
<evidence type="ECO:0000256" key="9">
    <source>
        <dbReference type="ARBA" id="ARBA00023012"/>
    </source>
</evidence>
<keyword evidence="7 14" id="KW-0418">Kinase</keyword>
<dbReference type="PROSITE" id="PS50885">
    <property type="entry name" value="HAMP"/>
    <property type="match status" value="1"/>
</dbReference>
<evidence type="ECO:0000256" key="7">
    <source>
        <dbReference type="ARBA" id="ARBA00022777"/>
    </source>
</evidence>